<evidence type="ECO:0008006" key="3">
    <source>
        <dbReference type="Google" id="ProtNLM"/>
    </source>
</evidence>
<proteinExistence type="predicted"/>
<sequence length="135" mass="14921">MIKSLYDQFQGQVITAEDFKASSGVLHGCILSPHLFNLFLNSIVSLIYSEYSATIGGLLISNLACADDIDVLAKYSQEIKAQANKLYDATKPYYLGEVLEAERDFEEAAKCMTTAIDVQRTSPILDFGIVPLIFE</sequence>
<organism evidence="1 2">
    <name type="scientific">Artemia franciscana</name>
    <name type="common">Brine shrimp</name>
    <name type="synonym">Artemia sanfranciscana</name>
    <dbReference type="NCBI Taxonomy" id="6661"/>
    <lineage>
        <taxon>Eukaryota</taxon>
        <taxon>Metazoa</taxon>
        <taxon>Ecdysozoa</taxon>
        <taxon>Arthropoda</taxon>
        <taxon>Crustacea</taxon>
        <taxon>Branchiopoda</taxon>
        <taxon>Anostraca</taxon>
        <taxon>Artemiidae</taxon>
        <taxon>Artemia</taxon>
    </lineage>
</organism>
<protein>
    <recommendedName>
        <fullName evidence="3">Reverse transcriptase domain-containing protein</fullName>
    </recommendedName>
</protein>
<comment type="caution">
    <text evidence="1">The sequence shown here is derived from an EMBL/GenBank/DDBJ whole genome shotgun (WGS) entry which is preliminary data.</text>
</comment>
<dbReference type="EMBL" id="JAVRJZ010000020">
    <property type="protein sequence ID" value="KAK2705953.1"/>
    <property type="molecule type" value="Genomic_DNA"/>
</dbReference>
<accession>A0AA88H6Z1</accession>
<dbReference type="Proteomes" id="UP001187531">
    <property type="component" value="Unassembled WGS sequence"/>
</dbReference>
<keyword evidence="2" id="KW-1185">Reference proteome</keyword>
<evidence type="ECO:0000313" key="2">
    <source>
        <dbReference type="Proteomes" id="UP001187531"/>
    </source>
</evidence>
<gene>
    <name evidence="1" type="ORF">QYM36_016091</name>
</gene>
<name>A0AA88H6Z1_ARTSF</name>
<dbReference type="AlphaFoldDB" id="A0AA88H6Z1"/>
<evidence type="ECO:0000313" key="1">
    <source>
        <dbReference type="EMBL" id="KAK2705953.1"/>
    </source>
</evidence>
<reference evidence="1" key="1">
    <citation type="submission" date="2023-07" db="EMBL/GenBank/DDBJ databases">
        <title>Chromosome-level genome assembly of Artemia franciscana.</title>
        <authorList>
            <person name="Jo E."/>
        </authorList>
    </citation>
    <scope>NUCLEOTIDE SEQUENCE</scope>
    <source>
        <tissue evidence="1">Whole body</tissue>
    </source>
</reference>